<dbReference type="EMBL" id="CAJNOM010000456">
    <property type="protein sequence ID" value="CAF1448678.1"/>
    <property type="molecule type" value="Genomic_DNA"/>
</dbReference>
<protein>
    <submittedName>
        <fullName evidence="2">Uncharacterized protein</fullName>
    </submittedName>
</protein>
<gene>
    <name evidence="1" type="ORF">BJG266_LOCUS26480</name>
    <name evidence="2" type="ORF">QVE165_LOCUS40137</name>
</gene>
<dbReference type="Proteomes" id="UP000663877">
    <property type="component" value="Unassembled WGS sequence"/>
</dbReference>
<dbReference type="OrthoDB" id="10019272at2759"/>
<evidence type="ECO:0000313" key="3">
    <source>
        <dbReference type="Proteomes" id="UP000663832"/>
    </source>
</evidence>
<organism evidence="2 3">
    <name type="scientific">Adineta steineri</name>
    <dbReference type="NCBI Taxonomy" id="433720"/>
    <lineage>
        <taxon>Eukaryota</taxon>
        <taxon>Metazoa</taxon>
        <taxon>Spiralia</taxon>
        <taxon>Gnathifera</taxon>
        <taxon>Rotifera</taxon>
        <taxon>Eurotatoria</taxon>
        <taxon>Bdelloidea</taxon>
        <taxon>Adinetida</taxon>
        <taxon>Adinetidae</taxon>
        <taxon>Adineta</taxon>
    </lineage>
</organism>
<evidence type="ECO:0000313" key="1">
    <source>
        <dbReference type="EMBL" id="CAF1193584.1"/>
    </source>
</evidence>
<keyword evidence="3" id="KW-1185">Reference proteome</keyword>
<name>A0A815PGS1_9BILA</name>
<sequence>MDNEINVARSSDVDINFFKNPLFCSKLQSYLFDNYAVTAQISSQGDIDNDMEFPVEFVGDTIDIEHARDFIKELFRTVKTKVYNDETNDDKIISWSKNIHSDAAIIAIQKIFDNRNLFTVWEKTHIISGYYTVHYFSSNPIFEIQESSIDFVLNNTISYCEYLLADCVDEIKKIEFEHRDDNVKIQIRENVIYAPKYLTQKIQQLIKSLIVATTSITFRCIGNSCLFNTKKQLELEHVARKTNCQIDRIGIQTENELLKLPKARTTLTIQSTSKYIIEESNRFLSTLTMVKKLPISNGAIEICQGQISLVPAADVTIIAVSAMNNENFYLDIDLDKNILFIPWIEPSTTIESDLMNVHLEQSIKTFVSLSLAKILTVYSNDARRITISTSKWENYSNKKQLAEVFIHELKQQMELEHYCHCQWTILFVFNDQQFDLYDLFSQVILSMQNESPQYDQFYYPISTITIHLETSRKENVIKYRNIIDDYFRKHIISTIEINNVFDPQIWNQHMINVYYKYSLDQCVIPIISSDSERQKLELTGSIVNINKLEEKYALMSKIMKEKTSTNQQSIITKQFSWDISFDRYDILIMCCFEDESFSNCLATHLIDDGYLVCVNLISQQSPTDISQFDKTDLILIYFSQHSSKNEDFIAQIKLAKISEKIIISIVPQKIRLDQEKNWLEYMTIIDLYYELFQHEVQFELDEKFDLEYDKLLVQLLQYTKSDQINQTNSIANNDSIEEQQTFNEQNLQSSIIDEQRDKTNEIYEKRIETIRNREKIPIDELTHLIESLTLVIDYCTNYNSQLVETIDRGKEEEEQYYYQTKVHQHNESANLLVDEVETQHNLNDFALCARRWIDKASEGIATKGSIPPFSITGDINDALYSIFVADKIPWWTLGPNYPDFDHSPPNIYFHNLPVISDSWFTYQEVDDFFHTLINRDIQFHIETRKQRRIFEKFGRKTKLLHDSTFTTELKEGESAWNFTQDKLVLNEYKRMQTRNKTTKLSKNLTAWQRLVLKTVELSSDIDKGRIDLNSDLIQGRIGDELKTQEELQKLNELDDPKYSRWTIKKPRRCTHEFLQTKIQNTIEVRKLCNMSVNIFRSKII</sequence>
<evidence type="ECO:0000313" key="2">
    <source>
        <dbReference type="EMBL" id="CAF1448678.1"/>
    </source>
</evidence>
<comment type="caution">
    <text evidence="2">The sequence shown here is derived from an EMBL/GenBank/DDBJ whole genome shotgun (WGS) entry which is preliminary data.</text>
</comment>
<dbReference type="EMBL" id="CAJNOI010000221">
    <property type="protein sequence ID" value="CAF1193584.1"/>
    <property type="molecule type" value="Genomic_DNA"/>
</dbReference>
<proteinExistence type="predicted"/>
<dbReference type="AlphaFoldDB" id="A0A815PGS1"/>
<reference evidence="2" key="1">
    <citation type="submission" date="2021-02" db="EMBL/GenBank/DDBJ databases">
        <authorList>
            <person name="Nowell W R."/>
        </authorList>
    </citation>
    <scope>NUCLEOTIDE SEQUENCE</scope>
</reference>
<accession>A0A815PGS1</accession>
<dbReference type="Proteomes" id="UP000663832">
    <property type="component" value="Unassembled WGS sequence"/>
</dbReference>